<dbReference type="EMBL" id="ADOU02000008">
    <property type="protein sequence ID" value="KGJ64276.1"/>
    <property type="molecule type" value="Genomic_DNA"/>
</dbReference>
<evidence type="ECO:0000313" key="2">
    <source>
        <dbReference type="EMBL" id="KGJ64276.1"/>
    </source>
</evidence>
<evidence type="ECO:0000313" key="3">
    <source>
        <dbReference type="Proteomes" id="UP000024900"/>
    </source>
</evidence>
<name>A0A837C4S9_9BRAD</name>
<dbReference type="GO" id="GO:0042597">
    <property type="term" value="C:periplasmic space"/>
    <property type="evidence" value="ECO:0007669"/>
    <property type="project" value="InterPro"/>
</dbReference>
<feature type="compositionally biased region" description="Basic and acidic residues" evidence="1">
    <location>
        <begin position="50"/>
        <end position="61"/>
    </location>
</feature>
<dbReference type="InterPro" id="IPR012899">
    <property type="entry name" value="LTXXQ"/>
</dbReference>
<protein>
    <recommendedName>
        <fullName evidence="4">LTXXQ motif family protein</fullName>
    </recommendedName>
</protein>
<feature type="region of interest" description="Disordered" evidence="1">
    <location>
        <begin position="1"/>
        <end position="21"/>
    </location>
</feature>
<evidence type="ECO:0008006" key="4">
    <source>
        <dbReference type="Google" id="ProtNLM"/>
    </source>
</evidence>
<proteinExistence type="predicted"/>
<feature type="compositionally biased region" description="Low complexity" evidence="1">
    <location>
        <begin position="80"/>
        <end position="93"/>
    </location>
</feature>
<organism evidence="2 3">
    <name type="scientific">Bradyrhizobium diazoefficiens SEMIA 5080</name>
    <dbReference type="NCBI Taxonomy" id="754504"/>
    <lineage>
        <taxon>Bacteria</taxon>
        <taxon>Pseudomonadati</taxon>
        <taxon>Pseudomonadota</taxon>
        <taxon>Alphaproteobacteria</taxon>
        <taxon>Hyphomicrobiales</taxon>
        <taxon>Nitrobacteraceae</taxon>
        <taxon>Bradyrhizobium</taxon>
    </lineage>
</organism>
<feature type="region of interest" description="Disordered" evidence="1">
    <location>
        <begin position="44"/>
        <end position="93"/>
    </location>
</feature>
<dbReference type="AlphaFoldDB" id="A0A837C4S9"/>
<dbReference type="Pfam" id="PF07813">
    <property type="entry name" value="LTXXQ"/>
    <property type="match status" value="1"/>
</dbReference>
<evidence type="ECO:0000256" key="1">
    <source>
        <dbReference type="SAM" id="MobiDB-lite"/>
    </source>
</evidence>
<gene>
    <name evidence="2" type="ORF">BJA5080_06078</name>
</gene>
<dbReference type="Proteomes" id="UP000024900">
    <property type="component" value="Unassembled WGS sequence"/>
</dbReference>
<accession>A0A837C4S9</accession>
<comment type="caution">
    <text evidence="2">The sequence shown here is derived from an EMBL/GenBank/DDBJ whole genome shotgun (WGS) entry which is preliminary data.</text>
</comment>
<sequence length="244" mass="26039">MNQLASGGDRHNPSKCQISGGLTMRSPTLAAALLLTILGNPSFAQSPAEHQGHHPDQKEAPAAKAPAAPEPPRGTGPSQGMTSGGMMNMMGGNIPMSDMMRMMGMMRQSGDGMETIDRVEGRIAFLRTELKITDAQAPAWNAFADALRANAKALGELRTSMMSQAGSEPLVDRLTWQEKWLSARLEATRAMKSALTNLVGSFSDEQKKTADELLAPQMGMMPMMSAMRGGGMMGMGMQPGKPMQ</sequence>
<reference evidence="2 3" key="1">
    <citation type="journal article" date="2014" name="BMC Genomics">
        <title>Comparative genomics of Bradyrhizobium japonicum CPAC 15 and Bradyrhizobium diazoefficiens CPAC 7: elite model strains for understanding symbiotic performance with soybean.</title>
        <authorList>
            <person name="Siqueira A.F."/>
            <person name="Ormeno-Orrillo E."/>
            <person name="Souza R.C."/>
            <person name="Rodrigues E.P."/>
            <person name="Almeida L.G."/>
            <person name="Barcellos F.G."/>
            <person name="Batista J.S."/>
            <person name="Nakatami A.S."/>
            <person name="Martinez-Romero E."/>
            <person name="Vasconcelos A.T."/>
            <person name="Hungria M."/>
        </authorList>
    </citation>
    <scope>NUCLEOTIDE SEQUENCE [LARGE SCALE GENOMIC DNA]</scope>
    <source>
        <strain evidence="2 3">SEMIA 5080</strain>
    </source>
</reference>